<dbReference type="EMBL" id="GGEC01052173">
    <property type="protein sequence ID" value="MBX32657.1"/>
    <property type="molecule type" value="Transcribed_RNA"/>
</dbReference>
<feature type="compositionally biased region" description="Basic and acidic residues" evidence="1">
    <location>
        <begin position="12"/>
        <end position="27"/>
    </location>
</feature>
<protein>
    <submittedName>
        <fullName evidence="2">Receptor-like protein kinase isoform X1</fullName>
    </submittedName>
</protein>
<proteinExistence type="predicted"/>
<keyword evidence="2" id="KW-0675">Receptor</keyword>
<dbReference type="AlphaFoldDB" id="A0A2P2MR10"/>
<evidence type="ECO:0000256" key="1">
    <source>
        <dbReference type="SAM" id="MobiDB-lite"/>
    </source>
</evidence>
<organism evidence="2">
    <name type="scientific">Rhizophora mucronata</name>
    <name type="common">Asiatic mangrove</name>
    <dbReference type="NCBI Taxonomy" id="61149"/>
    <lineage>
        <taxon>Eukaryota</taxon>
        <taxon>Viridiplantae</taxon>
        <taxon>Streptophyta</taxon>
        <taxon>Embryophyta</taxon>
        <taxon>Tracheophyta</taxon>
        <taxon>Spermatophyta</taxon>
        <taxon>Magnoliopsida</taxon>
        <taxon>eudicotyledons</taxon>
        <taxon>Gunneridae</taxon>
        <taxon>Pentapetalae</taxon>
        <taxon>rosids</taxon>
        <taxon>fabids</taxon>
        <taxon>Malpighiales</taxon>
        <taxon>Rhizophoraceae</taxon>
        <taxon>Rhizophora</taxon>
    </lineage>
</organism>
<feature type="region of interest" description="Disordered" evidence="1">
    <location>
        <begin position="1"/>
        <end position="53"/>
    </location>
</feature>
<dbReference type="GO" id="GO:0016301">
    <property type="term" value="F:kinase activity"/>
    <property type="evidence" value="ECO:0007669"/>
    <property type="project" value="UniProtKB-KW"/>
</dbReference>
<name>A0A2P2MR10_RHIMU</name>
<keyword evidence="2" id="KW-0418">Kinase</keyword>
<reference evidence="2" key="1">
    <citation type="submission" date="2018-02" db="EMBL/GenBank/DDBJ databases">
        <title>Rhizophora mucronata_Transcriptome.</title>
        <authorList>
            <person name="Meera S.P."/>
            <person name="Sreeshan A."/>
            <person name="Augustine A."/>
        </authorList>
    </citation>
    <scope>NUCLEOTIDE SEQUENCE</scope>
    <source>
        <tissue evidence="2">Leaf</tissue>
    </source>
</reference>
<sequence>MSTIPCSPLPDKSNDFRDERPRSDDKMLSLNPFSPKRRDSRRASLDSFSKPSFSTQPSILFPVMSRLVRSLKGRNKDAFRYRPPEPGFIVYAR</sequence>
<evidence type="ECO:0000313" key="2">
    <source>
        <dbReference type="EMBL" id="MBX32657.1"/>
    </source>
</evidence>
<keyword evidence="2" id="KW-0808">Transferase</keyword>
<accession>A0A2P2MR10</accession>